<sequence>LPNYCYNAATNRFVKCCGITFTNPVHRDKPPQMGHAYLWGSNQLNLAYTTIYSQYTGFVGPCHMRHMCRLLGYQGIAVVMEELLKIVKLLIQGNLLQFTKTLMEAMPKTCKLPRYDYGSPGVLGYYRAQLNDIVQYPAARMELFHNFQGEKPEVKLRKLEAKFNSLHVVAHVEKLGSAKLTMIAKERDLLTRERLCCGLSIFEIVLSRLRGFLDDPIWVGAPPTNGVMNIDERTEFHRLWSALQFVYSIPVVERWNSLSRNFSVKISTGLVGR</sequence>
<feature type="non-terminal residue" evidence="1">
    <location>
        <position position="273"/>
    </location>
</feature>
<dbReference type="InterPro" id="IPR008081">
    <property type="entry name" value="Cytoplasmic_FMR1-int"/>
</dbReference>
<protein>
    <submittedName>
        <fullName evidence="1">Uncharacterized protein</fullName>
    </submittedName>
</protein>
<organism evidence="1 2">
    <name type="scientific">Bemisia tabaci</name>
    <name type="common">Sweetpotato whitefly</name>
    <name type="synonym">Aleurodes tabaci</name>
    <dbReference type="NCBI Taxonomy" id="7038"/>
    <lineage>
        <taxon>Eukaryota</taxon>
        <taxon>Metazoa</taxon>
        <taxon>Ecdysozoa</taxon>
        <taxon>Arthropoda</taxon>
        <taxon>Hexapoda</taxon>
        <taxon>Insecta</taxon>
        <taxon>Pterygota</taxon>
        <taxon>Neoptera</taxon>
        <taxon>Paraneoptera</taxon>
        <taxon>Hemiptera</taxon>
        <taxon>Sternorrhyncha</taxon>
        <taxon>Aleyrodoidea</taxon>
        <taxon>Aleyrodidae</taxon>
        <taxon>Aleyrodinae</taxon>
        <taxon>Bemisia</taxon>
    </lineage>
</organism>
<dbReference type="AlphaFoldDB" id="A0A9P0CD46"/>
<evidence type="ECO:0000313" key="2">
    <source>
        <dbReference type="Proteomes" id="UP001152759"/>
    </source>
</evidence>
<dbReference type="Pfam" id="PF05994">
    <property type="entry name" value="FragX_IP"/>
    <property type="match status" value="1"/>
</dbReference>
<keyword evidence="2" id="KW-1185">Reference proteome</keyword>
<proteinExistence type="predicted"/>
<name>A0A9P0CD46_BEMTA</name>
<dbReference type="GO" id="GO:0030833">
    <property type="term" value="P:regulation of actin filament polymerization"/>
    <property type="evidence" value="ECO:0007669"/>
    <property type="project" value="InterPro"/>
</dbReference>
<dbReference type="GO" id="GO:0031267">
    <property type="term" value="F:small GTPase binding"/>
    <property type="evidence" value="ECO:0007669"/>
    <property type="project" value="InterPro"/>
</dbReference>
<dbReference type="EMBL" id="OU963871">
    <property type="protein sequence ID" value="CAH0763036.1"/>
    <property type="molecule type" value="Genomic_DNA"/>
</dbReference>
<dbReference type="Proteomes" id="UP001152759">
    <property type="component" value="Chromosome 10"/>
</dbReference>
<gene>
    <name evidence="1" type="ORF">BEMITA_LOCUS3101</name>
</gene>
<dbReference type="PANTHER" id="PTHR12195">
    <property type="entry name" value="CYTOPLASMIC FMR1-INTERACTING PROTEIN-RELATED"/>
    <property type="match status" value="1"/>
</dbReference>
<accession>A0A9P0CD46</accession>
<reference evidence="1" key="1">
    <citation type="submission" date="2021-12" db="EMBL/GenBank/DDBJ databases">
        <authorList>
            <person name="King R."/>
        </authorList>
    </citation>
    <scope>NUCLEOTIDE SEQUENCE</scope>
</reference>
<evidence type="ECO:0000313" key="1">
    <source>
        <dbReference type="EMBL" id="CAH0763036.1"/>
    </source>
</evidence>
<dbReference type="PRINTS" id="PR01698">
    <property type="entry name" value="CYTOFMRPINTP"/>
</dbReference>
<dbReference type="PIRSF" id="PIRSF008153">
    <property type="entry name" value="FMR1_interacting"/>
    <property type="match status" value="1"/>
</dbReference>